<sequence>MANYYAQTSLAAVTGNTEDAASNTFAVETDSLIVSLDIAAWTTAIENFYSAAYSAGALRGYTQAGSGVKFYDCNTPQPNYPIDEDSLSWTGVSTPTDLPAEVSLCVSYANDTATAVPRARRRGRIYINGWTETSNDAGRPDSADVTAMSTAFGAYCDALYAFGGIRPGVWSRTNATVYPIQRVWVDNEWDTMRSRGGKSTARVTVLVP</sequence>
<reference evidence="1" key="1">
    <citation type="submission" date="2015-06" db="EMBL/GenBank/DDBJ databases">
        <authorList>
            <person name="Joergensen T."/>
        </authorList>
    </citation>
    <scope>NUCLEOTIDE SEQUENCE</scope>
    <source>
        <strain evidence="1">RGFK1541</strain>
    </source>
</reference>
<proteinExistence type="predicted"/>
<evidence type="ECO:0000313" key="1">
    <source>
        <dbReference type="EMBL" id="CRY97424.1"/>
    </source>
</evidence>
<accession>A0A0H5Q7Q5</accession>
<protein>
    <submittedName>
        <fullName evidence="1">Uncharacterized protein</fullName>
    </submittedName>
</protein>
<organism evidence="1">
    <name type="scientific">uncultured prokaryote</name>
    <dbReference type="NCBI Taxonomy" id="198431"/>
    <lineage>
        <taxon>unclassified sequences</taxon>
        <taxon>environmental samples</taxon>
    </lineage>
</organism>
<reference evidence="1" key="2">
    <citation type="submission" date="2015-07" db="EMBL/GenBank/DDBJ databases">
        <title>Plasmids, circular viruses and viroids from rat gut.</title>
        <authorList>
            <person name="Jorgensen T.J."/>
            <person name="Hansen M.A."/>
            <person name="Xu Z."/>
            <person name="Tabak M.A."/>
            <person name="Sorensen S.J."/>
            <person name="Hansen L.H."/>
        </authorList>
    </citation>
    <scope>NUCLEOTIDE SEQUENCE</scope>
    <source>
        <strain evidence="1">RGFK1541</strain>
    </source>
</reference>
<dbReference type="EMBL" id="LN854075">
    <property type="protein sequence ID" value="CRY97424.1"/>
    <property type="molecule type" value="Genomic_DNA"/>
</dbReference>
<dbReference type="AlphaFoldDB" id="A0A0H5Q7Q5"/>
<name>A0A0H5Q7Q5_9ZZZZ</name>